<evidence type="ECO:0000313" key="3">
    <source>
        <dbReference type="Proteomes" id="UP000623440"/>
    </source>
</evidence>
<dbReference type="Gene3D" id="3.90.1580.10">
    <property type="entry name" value="paralog of FGE (formylglycine-generating enzyme)"/>
    <property type="match status" value="1"/>
</dbReference>
<dbReference type="InterPro" id="IPR051043">
    <property type="entry name" value="Sulfatase_Mod_Factor_Kinase"/>
</dbReference>
<protein>
    <submittedName>
        <fullName evidence="2">Formylglycine-generating enzyme family protein</fullName>
    </submittedName>
</protein>
<dbReference type="Pfam" id="PF03781">
    <property type="entry name" value="FGE-sulfatase"/>
    <property type="match status" value="1"/>
</dbReference>
<dbReference type="RefSeq" id="WP_190940698.1">
    <property type="nucleotide sequence ID" value="NZ_JACJSI010000016.1"/>
</dbReference>
<organism evidence="2 3">
    <name type="scientific">Nostoc flagelliforme FACHB-838</name>
    <dbReference type="NCBI Taxonomy" id="2692904"/>
    <lineage>
        <taxon>Bacteria</taxon>
        <taxon>Bacillati</taxon>
        <taxon>Cyanobacteriota</taxon>
        <taxon>Cyanophyceae</taxon>
        <taxon>Nostocales</taxon>
        <taxon>Nostocaceae</taxon>
        <taxon>Nostoc</taxon>
    </lineage>
</organism>
<gene>
    <name evidence="2" type="ORF">H6G97_11370</name>
</gene>
<dbReference type="Proteomes" id="UP000623440">
    <property type="component" value="Unassembled WGS sequence"/>
</dbReference>
<dbReference type="InterPro" id="IPR005532">
    <property type="entry name" value="SUMF_dom"/>
</dbReference>
<evidence type="ECO:0000313" key="2">
    <source>
        <dbReference type="EMBL" id="MBD2530136.1"/>
    </source>
</evidence>
<dbReference type="PANTHER" id="PTHR23150:SF19">
    <property type="entry name" value="FORMYLGLYCINE-GENERATING ENZYME"/>
    <property type="match status" value="1"/>
</dbReference>
<accession>A0ABR8DL20</accession>
<dbReference type="InterPro" id="IPR016187">
    <property type="entry name" value="CTDL_fold"/>
</dbReference>
<comment type="caution">
    <text evidence="2">The sequence shown here is derived from an EMBL/GenBank/DDBJ whole genome shotgun (WGS) entry which is preliminary data.</text>
</comment>
<name>A0ABR8DL20_9NOSO</name>
<sequence length="130" mass="14883">MKLLEFDVIILNTQGQESKRQQRQAEYFTEDLDNTITLEMVLIKSGSFMMGSPENKTEASGSESPQHLVNIQQFCMGKYPVTQAQWKAVAALPQVNRKLQADPSEFKGDQRPVEQVSWYDAVEFCDRYLS</sequence>
<dbReference type="EMBL" id="JACJSI010000016">
    <property type="protein sequence ID" value="MBD2530136.1"/>
    <property type="molecule type" value="Genomic_DNA"/>
</dbReference>
<dbReference type="SUPFAM" id="SSF56436">
    <property type="entry name" value="C-type lectin-like"/>
    <property type="match status" value="1"/>
</dbReference>
<reference evidence="2 3" key="1">
    <citation type="journal article" date="2020" name="ISME J.">
        <title>Comparative genomics reveals insights into cyanobacterial evolution and habitat adaptation.</title>
        <authorList>
            <person name="Chen M.Y."/>
            <person name="Teng W.K."/>
            <person name="Zhao L."/>
            <person name="Hu C.X."/>
            <person name="Zhou Y.K."/>
            <person name="Han B.P."/>
            <person name="Song L.R."/>
            <person name="Shu W.S."/>
        </authorList>
    </citation>
    <scope>NUCLEOTIDE SEQUENCE [LARGE SCALE GENOMIC DNA]</scope>
    <source>
        <strain evidence="2 3">FACHB-838</strain>
    </source>
</reference>
<proteinExistence type="predicted"/>
<feature type="domain" description="Sulfatase-modifying factor enzyme-like" evidence="1">
    <location>
        <begin position="39"/>
        <end position="126"/>
    </location>
</feature>
<dbReference type="PANTHER" id="PTHR23150">
    <property type="entry name" value="SULFATASE MODIFYING FACTOR 1, 2"/>
    <property type="match status" value="1"/>
</dbReference>
<dbReference type="InterPro" id="IPR042095">
    <property type="entry name" value="SUMF_sf"/>
</dbReference>
<evidence type="ECO:0000259" key="1">
    <source>
        <dbReference type="Pfam" id="PF03781"/>
    </source>
</evidence>
<keyword evidence="3" id="KW-1185">Reference proteome</keyword>